<proteinExistence type="predicted"/>
<dbReference type="OrthoDB" id="10683324at2759"/>
<feature type="compositionally biased region" description="Low complexity" evidence="1">
    <location>
        <begin position="334"/>
        <end position="343"/>
    </location>
</feature>
<feature type="compositionally biased region" description="Basic and acidic residues" evidence="1">
    <location>
        <begin position="44"/>
        <end position="55"/>
    </location>
</feature>
<feature type="compositionally biased region" description="Low complexity" evidence="1">
    <location>
        <begin position="314"/>
        <end position="326"/>
    </location>
</feature>
<dbReference type="EMBL" id="KZ991403">
    <property type="protein sequence ID" value="RKP23004.1"/>
    <property type="molecule type" value="Genomic_DNA"/>
</dbReference>
<dbReference type="Proteomes" id="UP000278143">
    <property type="component" value="Unassembled WGS sequence"/>
</dbReference>
<feature type="compositionally biased region" description="Basic and acidic residues" evidence="1">
    <location>
        <begin position="180"/>
        <end position="190"/>
    </location>
</feature>
<evidence type="ECO:0000313" key="3">
    <source>
        <dbReference type="Proteomes" id="UP000278143"/>
    </source>
</evidence>
<feature type="compositionally biased region" description="Basic residues" evidence="1">
    <location>
        <begin position="56"/>
        <end position="65"/>
    </location>
</feature>
<feature type="compositionally biased region" description="Basic and acidic residues" evidence="1">
    <location>
        <begin position="298"/>
        <end position="310"/>
    </location>
</feature>
<name>A0A4P9YT93_9FUNG</name>
<feature type="compositionally biased region" description="Basic and acidic residues" evidence="1">
    <location>
        <begin position="437"/>
        <end position="447"/>
    </location>
</feature>
<feature type="region of interest" description="Disordered" evidence="1">
    <location>
        <begin position="36"/>
        <end position="75"/>
    </location>
</feature>
<evidence type="ECO:0000313" key="2">
    <source>
        <dbReference type="EMBL" id="RKP23004.1"/>
    </source>
</evidence>
<gene>
    <name evidence="2" type="ORF">SYNPS1DRAFT_31305</name>
</gene>
<feature type="region of interest" description="Disordered" evidence="1">
    <location>
        <begin position="298"/>
        <end position="349"/>
    </location>
</feature>
<organism evidence="2 3">
    <name type="scientific">Syncephalis pseudoplumigaleata</name>
    <dbReference type="NCBI Taxonomy" id="1712513"/>
    <lineage>
        <taxon>Eukaryota</taxon>
        <taxon>Fungi</taxon>
        <taxon>Fungi incertae sedis</taxon>
        <taxon>Zoopagomycota</taxon>
        <taxon>Zoopagomycotina</taxon>
        <taxon>Zoopagomycetes</taxon>
        <taxon>Zoopagales</taxon>
        <taxon>Piptocephalidaceae</taxon>
        <taxon>Syncephalis</taxon>
    </lineage>
</organism>
<accession>A0A4P9YT93</accession>
<evidence type="ECO:0000256" key="1">
    <source>
        <dbReference type="SAM" id="MobiDB-lite"/>
    </source>
</evidence>
<feature type="compositionally biased region" description="Polar residues" evidence="1">
    <location>
        <begin position="420"/>
        <end position="431"/>
    </location>
</feature>
<keyword evidence="3" id="KW-1185">Reference proteome</keyword>
<feature type="region of interest" description="Disordered" evidence="1">
    <location>
        <begin position="174"/>
        <end position="198"/>
    </location>
</feature>
<reference evidence="3" key="1">
    <citation type="journal article" date="2018" name="Nat. Microbiol.">
        <title>Leveraging single-cell genomics to expand the fungal tree of life.</title>
        <authorList>
            <person name="Ahrendt S.R."/>
            <person name="Quandt C.A."/>
            <person name="Ciobanu D."/>
            <person name="Clum A."/>
            <person name="Salamov A."/>
            <person name="Andreopoulos B."/>
            <person name="Cheng J.F."/>
            <person name="Woyke T."/>
            <person name="Pelin A."/>
            <person name="Henrissat B."/>
            <person name="Reynolds N.K."/>
            <person name="Benny G.L."/>
            <person name="Smith M.E."/>
            <person name="James T.Y."/>
            <person name="Grigoriev I.V."/>
        </authorList>
    </citation>
    <scope>NUCLEOTIDE SEQUENCE [LARGE SCALE GENOMIC DNA]</scope>
    <source>
        <strain evidence="3">Benny S71-1</strain>
    </source>
</reference>
<feature type="non-terminal residue" evidence="2">
    <location>
        <position position="447"/>
    </location>
</feature>
<protein>
    <submittedName>
        <fullName evidence="2">Uncharacterized protein</fullName>
    </submittedName>
</protein>
<dbReference type="AlphaFoldDB" id="A0A4P9YT93"/>
<sequence>MHHQDLCELAPTDKLLNEEANAIGIWWLTSKPPAKRQLVPQTKGESHPRVDDRPHRSLQRHRKRSLPNLTARSPSPLPTFVVHAADAAIAATTPATSPVPPAASAAAHTVRPVDSPYLVPKVESFASINSSTEILACSQPTGQSPPTKPHARHSKEIRANPFSSSHFLLRTSLKLYSPTEPRKDKSDTGKHAHKGHDRLELPASHVDIEAAGTPRQSVVVPACIDGSSMAGTDGLRDLQLDQLLTPAAVAPLSQMHRRDIPMTLPEFSPLTPFIDERRFSEGDSQSLIDIVHLLTKESTGDDGHKKEKAATRPNATSSSNSNTGKSKNARNKHAAAAAAASHRTLSRSAPDQMTGIHDAHAAVVADVCDEYADEQSNIWPDAPNSTFIWDSSSYGEKLIEEQSLDVQDDYYDAISYRPIASTQPSQVSSPTCPFAPGEHDSDPRQVL</sequence>
<feature type="region of interest" description="Disordered" evidence="1">
    <location>
        <begin position="418"/>
        <end position="447"/>
    </location>
</feature>